<keyword evidence="3 6" id="KW-0460">Magnesium</keyword>
<gene>
    <name evidence="7" type="ordered locus">Mnod_1689</name>
</gene>
<sequence>MPVMLSQDRVPDAAERDAIAAILAEIACAAGVILRRYETGPCPHRFKEDGSPTTDADLAAEASILAALRARWPEIPVVAEETAGTCGGASLFFLVDPLDGTRDFLRGTGEYSVNIALIASGRPVAAALAAPALGRVWRAGVGAFEAPIADGRPGPAVAIAVRPTPREGMTALVSRLHGNPADEACLARLPIGQRRPVSSALKFGLIAAGDADLYLRSGPTMEWDTAAGDHILTQAGGCLVDFAGRPFLYGRRAQGYRNGPFAALGDPAYAHRVALPSA</sequence>
<accession>B8IQX7</accession>
<dbReference type="InterPro" id="IPR050725">
    <property type="entry name" value="CysQ/Inositol_MonoPase"/>
</dbReference>
<dbReference type="GO" id="GO:0000103">
    <property type="term" value="P:sulfate assimilation"/>
    <property type="evidence" value="ECO:0007669"/>
    <property type="project" value="TreeGrafter"/>
</dbReference>
<dbReference type="Gene3D" id="3.40.190.80">
    <property type="match status" value="1"/>
</dbReference>
<dbReference type="PANTHER" id="PTHR43028">
    <property type="entry name" value="3'(2'),5'-BISPHOSPHATE NUCLEOTIDASE 1"/>
    <property type="match status" value="1"/>
</dbReference>
<comment type="cofactor">
    <cofactor evidence="6">
        <name>Mg(2+)</name>
        <dbReference type="ChEBI" id="CHEBI:18420"/>
    </cofactor>
</comment>
<dbReference type="GO" id="GO:0008441">
    <property type="term" value="F:3'(2'),5'-bisphosphate nucleotidase activity"/>
    <property type="evidence" value="ECO:0007669"/>
    <property type="project" value="UniProtKB-EC"/>
</dbReference>
<feature type="binding site" evidence="6">
    <location>
        <position position="224"/>
    </location>
    <ligand>
        <name>Mg(2+)</name>
        <dbReference type="ChEBI" id="CHEBI:18420"/>
        <label>1</label>
        <note>catalytic</note>
    </ligand>
</feature>
<feature type="binding site" evidence="6">
    <location>
        <position position="99"/>
    </location>
    <ligand>
        <name>Mg(2+)</name>
        <dbReference type="ChEBI" id="CHEBI:18420"/>
        <label>1</label>
        <note>catalytic</note>
    </ligand>
</feature>
<dbReference type="SUPFAM" id="SSF56655">
    <property type="entry name" value="Carbohydrate phosphatase"/>
    <property type="match status" value="1"/>
</dbReference>
<dbReference type="GO" id="GO:0046872">
    <property type="term" value="F:metal ion binding"/>
    <property type="evidence" value="ECO:0007669"/>
    <property type="project" value="UniProtKB-KW"/>
</dbReference>
<dbReference type="InterPro" id="IPR000760">
    <property type="entry name" value="Inositol_monophosphatase-like"/>
</dbReference>
<evidence type="ECO:0000313" key="8">
    <source>
        <dbReference type="Proteomes" id="UP000008207"/>
    </source>
</evidence>
<dbReference type="GO" id="GO:0050427">
    <property type="term" value="P:3'-phosphoadenosine 5'-phosphosulfate metabolic process"/>
    <property type="evidence" value="ECO:0007669"/>
    <property type="project" value="TreeGrafter"/>
</dbReference>
<dbReference type="RefSeq" id="WP_015928372.1">
    <property type="nucleotide sequence ID" value="NC_011894.1"/>
</dbReference>
<dbReference type="OrthoDB" id="9785695at2"/>
<dbReference type="PRINTS" id="PR00377">
    <property type="entry name" value="IMPHPHTASES"/>
</dbReference>
<feature type="binding site" evidence="6">
    <location>
        <position position="96"/>
    </location>
    <ligand>
        <name>Mg(2+)</name>
        <dbReference type="ChEBI" id="CHEBI:18420"/>
        <label>1</label>
        <note>catalytic</note>
    </ligand>
</feature>
<evidence type="ECO:0000256" key="3">
    <source>
        <dbReference type="ARBA" id="ARBA00022842"/>
    </source>
</evidence>
<feature type="binding site" evidence="6">
    <location>
        <position position="80"/>
    </location>
    <ligand>
        <name>Mg(2+)</name>
        <dbReference type="ChEBI" id="CHEBI:18420"/>
        <label>1</label>
        <note>catalytic</note>
    </ligand>
</feature>
<dbReference type="PANTHER" id="PTHR43028:SF5">
    <property type="entry name" value="3'(2'),5'-BISPHOSPHATE NUCLEOTIDASE 1"/>
    <property type="match status" value="1"/>
</dbReference>
<reference evidence="7 8" key="1">
    <citation type="submission" date="2009-01" db="EMBL/GenBank/DDBJ databases">
        <title>Complete sequence of chromosome of Methylobacterium nodulans ORS 2060.</title>
        <authorList>
            <consortium name="US DOE Joint Genome Institute"/>
            <person name="Lucas S."/>
            <person name="Copeland A."/>
            <person name="Lapidus A."/>
            <person name="Glavina del Rio T."/>
            <person name="Dalin E."/>
            <person name="Tice H."/>
            <person name="Bruce D."/>
            <person name="Goodwin L."/>
            <person name="Pitluck S."/>
            <person name="Sims D."/>
            <person name="Brettin T."/>
            <person name="Detter J.C."/>
            <person name="Han C."/>
            <person name="Larimer F."/>
            <person name="Land M."/>
            <person name="Hauser L."/>
            <person name="Kyrpides N."/>
            <person name="Ivanova N."/>
            <person name="Marx C.J."/>
            <person name="Richardson P."/>
        </authorList>
    </citation>
    <scope>NUCLEOTIDE SEQUENCE [LARGE SCALE GENOMIC DNA]</scope>
    <source>
        <strain evidence="8">LMG 21967 / CNCM I-2342 / ORS 2060</strain>
    </source>
</reference>
<dbReference type="HOGENOM" id="CLU_044118_3_0_5"/>
<keyword evidence="2 6" id="KW-0479">Metal-binding</keyword>
<comment type="catalytic activity">
    <reaction evidence="1">
        <text>adenosine 3',5'-bisphosphate + H2O = AMP + phosphate</text>
        <dbReference type="Rhea" id="RHEA:10040"/>
        <dbReference type="ChEBI" id="CHEBI:15377"/>
        <dbReference type="ChEBI" id="CHEBI:43474"/>
        <dbReference type="ChEBI" id="CHEBI:58343"/>
        <dbReference type="ChEBI" id="CHEBI:456215"/>
        <dbReference type="EC" id="3.1.3.7"/>
    </reaction>
</comment>
<dbReference type="AlphaFoldDB" id="B8IQX7"/>
<dbReference type="CDD" id="cd01638">
    <property type="entry name" value="CysQ"/>
    <property type="match status" value="1"/>
</dbReference>
<protein>
    <recommendedName>
        <fullName evidence="4">3'(2'),5-bisphosphonucleoside 3'(2')-phosphohydrolase</fullName>
    </recommendedName>
    <alternativeName>
        <fullName evidence="5">DPNPase</fullName>
    </alternativeName>
</protein>
<proteinExistence type="predicted"/>
<dbReference type="Pfam" id="PF00459">
    <property type="entry name" value="Inositol_P"/>
    <property type="match status" value="1"/>
</dbReference>
<dbReference type="KEGG" id="mno:Mnod_1689"/>
<organism evidence="7 8">
    <name type="scientific">Methylobacterium nodulans (strain LMG 21967 / CNCM I-2342 / ORS 2060)</name>
    <dbReference type="NCBI Taxonomy" id="460265"/>
    <lineage>
        <taxon>Bacteria</taxon>
        <taxon>Pseudomonadati</taxon>
        <taxon>Pseudomonadota</taxon>
        <taxon>Alphaproteobacteria</taxon>
        <taxon>Hyphomicrobiales</taxon>
        <taxon>Methylobacteriaceae</taxon>
        <taxon>Methylobacterium</taxon>
    </lineage>
</organism>
<evidence type="ECO:0000256" key="2">
    <source>
        <dbReference type="ARBA" id="ARBA00022723"/>
    </source>
</evidence>
<feature type="binding site" evidence="6">
    <location>
        <position position="98"/>
    </location>
    <ligand>
        <name>Mg(2+)</name>
        <dbReference type="ChEBI" id="CHEBI:18420"/>
        <label>1</label>
        <note>catalytic</note>
    </ligand>
</feature>
<dbReference type="STRING" id="460265.Mnod_1689"/>
<evidence type="ECO:0000256" key="1">
    <source>
        <dbReference type="ARBA" id="ARBA00001625"/>
    </source>
</evidence>
<dbReference type="Gene3D" id="3.30.540.10">
    <property type="entry name" value="Fructose-1,6-Bisphosphatase, subunit A, domain 1"/>
    <property type="match status" value="1"/>
</dbReference>
<dbReference type="eggNOG" id="COG1218">
    <property type="taxonomic scope" value="Bacteria"/>
</dbReference>
<dbReference type="PROSITE" id="PS00629">
    <property type="entry name" value="IMP_1"/>
    <property type="match status" value="1"/>
</dbReference>
<dbReference type="EMBL" id="CP001349">
    <property type="protein sequence ID" value="ACL56679.1"/>
    <property type="molecule type" value="Genomic_DNA"/>
</dbReference>
<evidence type="ECO:0000313" key="7">
    <source>
        <dbReference type="EMBL" id="ACL56679.1"/>
    </source>
</evidence>
<evidence type="ECO:0000256" key="5">
    <source>
        <dbReference type="ARBA" id="ARBA00042530"/>
    </source>
</evidence>
<dbReference type="InterPro" id="IPR020583">
    <property type="entry name" value="Inositol_monoP_metal-BS"/>
</dbReference>
<name>B8IQX7_METNO</name>
<evidence type="ECO:0000256" key="4">
    <source>
        <dbReference type="ARBA" id="ARBA00041694"/>
    </source>
</evidence>
<keyword evidence="8" id="KW-1185">Reference proteome</keyword>
<dbReference type="Proteomes" id="UP000008207">
    <property type="component" value="Chromosome"/>
</dbReference>
<evidence type="ECO:0000256" key="6">
    <source>
        <dbReference type="PIRSR" id="PIRSR600760-2"/>
    </source>
</evidence>